<proteinExistence type="predicted"/>
<dbReference type="InterPro" id="IPR011990">
    <property type="entry name" value="TPR-like_helical_dom_sf"/>
</dbReference>
<dbReference type="AlphaFoldDB" id="A0A7S2GL34"/>
<dbReference type="EMBL" id="HBGS01044486">
    <property type="protein sequence ID" value="CAD9456221.1"/>
    <property type="molecule type" value="Transcribed_RNA"/>
</dbReference>
<evidence type="ECO:0000313" key="1">
    <source>
        <dbReference type="EMBL" id="CAD9456221.1"/>
    </source>
</evidence>
<dbReference type="SUPFAM" id="SSF48452">
    <property type="entry name" value="TPR-like"/>
    <property type="match status" value="1"/>
</dbReference>
<sequence length="125" mass="14624">MSRALWTFKDLAQEYKTAESLGKSDPSNPVRHFHVGMCLQMAGQSEKADQHYDTFCEACRMEHSTLDAAIKFYEERLDELKGEGLTVTDDREAYNANEMIEILRKYYREEWERDQRKLSAACTIM</sequence>
<protein>
    <submittedName>
        <fullName evidence="1">Uncharacterized protein</fullName>
    </submittedName>
</protein>
<name>A0A7S2GL34_9STRA</name>
<reference evidence="1" key="1">
    <citation type="submission" date="2021-01" db="EMBL/GenBank/DDBJ databases">
        <authorList>
            <person name="Corre E."/>
            <person name="Pelletier E."/>
            <person name="Niang G."/>
            <person name="Scheremetjew M."/>
            <person name="Finn R."/>
            <person name="Kale V."/>
            <person name="Holt S."/>
            <person name="Cochrane G."/>
            <person name="Meng A."/>
            <person name="Brown T."/>
            <person name="Cohen L."/>
        </authorList>
    </citation>
    <scope>NUCLEOTIDE SEQUENCE</scope>
    <source>
        <strain evidence="1">CCMP1381</strain>
    </source>
</reference>
<gene>
    <name evidence="1" type="ORF">DSPE1174_LOCUS22934</name>
</gene>
<organism evidence="1">
    <name type="scientific">Octactis speculum</name>
    <dbReference type="NCBI Taxonomy" id="3111310"/>
    <lineage>
        <taxon>Eukaryota</taxon>
        <taxon>Sar</taxon>
        <taxon>Stramenopiles</taxon>
        <taxon>Ochrophyta</taxon>
        <taxon>Dictyochophyceae</taxon>
        <taxon>Dictyochales</taxon>
        <taxon>Dictyochaceae</taxon>
        <taxon>Octactis</taxon>
    </lineage>
</organism>
<accession>A0A7S2GL34</accession>